<dbReference type="InterPro" id="IPR003653">
    <property type="entry name" value="Peptidase_C48_C"/>
</dbReference>
<organism evidence="8 9">
    <name type="scientific">Rhodocollybia butyracea</name>
    <dbReference type="NCBI Taxonomy" id="206335"/>
    <lineage>
        <taxon>Eukaryota</taxon>
        <taxon>Fungi</taxon>
        <taxon>Dikarya</taxon>
        <taxon>Basidiomycota</taxon>
        <taxon>Agaricomycotina</taxon>
        <taxon>Agaricomycetes</taxon>
        <taxon>Agaricomycetidae</taxon>
        <taxon>Agaricales</taxon>
        <taxon>Marasmiineae</taxon>
        <taxon>Omphalotaceae</taxon>
        <taxon>Rhodocollybia</taxon>
    </lineage>
</organism>
<dbReference type="InterPro" id="IPR051947">
    <property type="entry name" value="Sentrin-specific_protease"/>
</dbReference>
<evidence type="ECO:0000256" key="1">
    <source>
        <dbReference type="ARBA" id="ARBA00005234"/>
    </source>
</evidence>
<feature type="compositionally biased region" description="Polar residues" evidence="6">
    <location>
        <begin position="294"/>
        <end position="313"/>
    </location>
</feature>
<evidence type="ECO:0000256" key="6">
    <source>
        <dbReference type="SAM" id="MobiDB-lite"/>
    </source>
</evidence>
<dbReference type="GO" id="GO:0005737">
    <property type="term" value="C:cytoplasm"/>
    <property type="evidence" value="ECO:0007669"/>
    <property type="project" value="TreeGrafter"/>
</dbReference>
<dbReference type="Pfam" id="PF02902">
    <property type="entry name" value="Peptidase_C48"/>
    <property type="match status" value="1"/>
</dbReference>
<feature type="compositionally biased region" description="Low complexity" evidence="6">
    <location>
        <begin position="397"/>
        <end position="412"/>
    </location>
</feature>
<dbReference type="GO" id="GO:0070139">
    <property type="term" value="F:SUMO-specific endopeptidase activity"/>
    <property type="evidence" value="ECO:0007669"/>
    <property type="project" value="TreeGrafter"/>
</dbReference>
<dbReference type="PANTHER" id="PTHR46896">
    <property type="entry name" value="SENTRIN-SPECIFIC PROTEASE"/>
    <property type="match status" value="1"/>
</dbReference>
<name>A0A9P5P8C9_9AGAR</name>
<dbReference type="AlphaFoldDB" id="A0A9P5P8C9"/>
<dbReference type="PANTHER" id="PTHR46896:SF3">
    <property type="entry name" value="FI06413P-RELATED"/>
    <property type="match status" value="1"/>
</dbReference>
<feature type="region of interest" description="Disordered" evidence="6">
    <location>
        <begin position="1"/>
        <end position="28"/>
    </location>
</feature>
<keyword evidence="5" id="KW-0378">Hydrolase</keyword>
<keyword evidence="3" id="KW-0645">Protease</keyword>
<dbReference type="EMBL" id="JADNRY010000320">
    <property type="protein sequence ID" value="KAF9059183.1"/>
    <property type="molecule type" value="Genomic_DNA"/>
</dbReference>
<proteinExistence type="inferred from homology"/>
<evidence type="ECO:0000259" key="7">
    <source>
        <dbReference type="Pfam" id="PF02902"/>
    </source>
</evidence>
<evidence type="ECO:0000256" key="2">
    <source>
        <dbReference type="ARBA" id="ARBA00022553"/>
    </source>
</evidence>
<dbReference type="OrthoDB" id="442460at2759"/>
<dbReference type="GO" id="GO:0006508">
    <property type="term" value="P:proteolysis"/>
    <property type="evidence" value="ECO:0007669"/>
    <property type="project" value="UniProtKB-KW"/>
</dbReference>
<protein>
    <recommendedName>
        <fullName evidence="7">Ubiquitin-like protease family profile domain-containing protein</fullName>
    </recommendedName>
</protein>
<comment type="caution">
    <text evidence="8">The sequence shown here is derived from an EMBL/GenBank/DDBJ whole genome shotgun (WGS) entry which is preliminary data.</text>
</comment>
<dbReference type="Gene3D" id="1.10.418.20">
    <property type="match status" value="1"/>
</dbReference>
<feature type="compositionally biased region" description="Polar residues" evidence="6">
    <location>
        <begin position="385"/>
        <end position="396"/>
    </location>
</feature>
<accession>A0A9P5P8C9</accession>
<keyword evidence="4" id="KW-0833">Ubl conjugation pathway</keyword>
<comment type="similarity">
    <text evidence="1">Belongs to the peptidase C48 family.</text>
</comment>
<evidence type="ECO:0000313" key="9">
    <source>
        <dbReference type="Proteomes" id="UP000772434"/>
    </source>
</evidence>
<dbReference type="GO" id="GO:0005634">
    <property type="term" value="C:nucleus"/>
    <property type="evidence" value="ECO:0007669"/>
    <property type="project" value="TreeGrafter"/>
</dbReference>
<feature type="region of interest" description="Disordered" evidence="6">
    <location>
        <begin position="276"/>
        <end position="322"/>
    </location>
</feature>
<keyword evidence="9" id="KW-1185">Reference proteome</keyword>
<reference evidence="8" key="1">
    <citation type="submission" date="2020-11" db="EMBL/GenBank/DDBJ databases">
        <authorList>
            <consortium name="DOE Joint Genome Institute"/>
            <person name="Ahrendt S."/>
            <person name="Riley R."/>
            <person name="Andreopoulos W."/>
            <person name="Labutti K."/>
            <person name="Pangilinan J."/>
            <person name="Ruiz-Duenas F.J."/>
            <person name="Barrasa J.M."/>
            <person name="Sanchez-Garcia M."/>
            <person name="Camarero S."/>
            <person name="Miyauchi S."/>
            <person name="Serrano A."/>
            <person name="Linde D."/>
            <person name="Babiker R."/>
            <person name="Drula E."/>
            <person name="Ayuso-Fernandez I."/>
            <person name="Pacheco R."/>
            <person name="Padilla G."/>
            <person name="Ferreira P."/>
            <person name="Barriuso J."/>
            <person name="Kellner H."/>
            <person name="Castanera R."/>
            <person name="Alfaro M."/>
            <person name="Ramirez L."/>
            <person name="Pisabarro A.G."/>
            <person name="Kuo A."/>
            <person name="Tritt A."/>
            <person name="Lipzen A."/>
            <person name="He G."/>
            <person name="Yan M."/>
            <person name="Ng V."/>
            <person name="Cullen D."/>
            <person name="Martin F."/>
            <person name="Rosso M.-N."/>
            <person name="Henrissat B."/>
            <person name="Hibbett D."/>
            <person name="Martinez A.T."/>
            <person name="Grigoriev I.V."/>
        </authorList>
    </citation>
    <scope>NUCLEOTIDE SEQUENCE</scope>
    <source>
        <strain evidence="8">AH 40177</strain>
    </source>
</reference>
<feature type="region of interest" description="Disordered" evidence="6">
    <location>
        <begin position="385"/>
        <end position="422"/>
    </location>
</feature>
<dbReference type="GO" id="GO:0016926">
    <property type="term" value="P:protein desumoylation"/>
    <property type="evidence" value="ECO:0007669"/>
    <property type="project" value="TreeGrafter"/>
</dbReference>
<sequence>MKGSSTISYGTQHQDSKTKPPSRFNFQQNTPRKLPLKAVFFGLKRLPEGYNIIFRPNSRLQANGFSLKGPENYMETITFAQSVENVVIGGISVSKQDPCAQFTIKALDPRISHHTLFPGIGRSWGVDFQQGSALLSRNLHRLMFVGAPGCRGTVTIKFDTRDISWSDETFNEFRFLCKNAAQRCSDLVGQAMNNLIWDEALNAAGVCSDDVELHTNLRMNLVILLNYFTSHNDLVVNDEPKAESSEHQSTRRISDKSSALLPFKCKKIKPPNLAAFPSLPEAESPHVVNKPAAQGTQSTPTSTAVDGTLGSKSRTQDVNKKHDLDLLQPELKKHLGTMIPHSKAKTARSRRPKSLHIDTHDTIFVFYLLRFQSPLISPSTLEHFPTTTIDPQENTHTMTTPSDTKSKSSLSSSEHEHTAIAPASEQVETLILTMNSLGIIQERAVDILGKYLQIQGKEKKNAGNLKCPNGRALQVPQQPNTSDCSIYLLHFAQVFVEKAEHLIKVSNTRSSNEVNTDWEGARVKGLCEDLRCKIMSLCASWKAEQQEKETLYV</sequence>
<feature type="domain" description="Ubiquitin-like protease family profile" evidence="7">
    <location>
        <begin position="430"/>
        <end position="502"/>
    </location>
</feature>
<gene>
    <name evidence="8" type="ORF">BDP27DRAFT_1431736</name>
</gene>
<evidence type="ECO:0000256" key="5">
    <source>
        <dbReference type="ARBA" id="ARBA00022801"/>
    </source>
</evidence>
<keyword evidence="2" id="KW-0597">Phosphoprotein</keyword>
<feature type="compositionally biased region" description="Polar residues" evidence="6">
    <location>
        <begin position="1"/>
        <end position="13"/>
    </location>
</feature>
<evidence type="ECO:0000256" key="4">
    <source>
        <dbReference type="ARBA" id="ARBA00022786"/>
    </source>
</evidence>
<dbReference type="InterPro" id="IPR038765">
    <property type="entry name" value="Papain-like_cys_pep_sf"/>
</dbReference>
<dbReference type="Proteomes" id="UP000772434">
    <property type="component" value="Unassembled WGS sequence"/>
</dbReference>
<evidence type="ECO:0000313" key="8">
    <source>
        <dbReference type="EMBL" id="KAF9059183.1"/>
    </source>
</evidence>
<dbReference type="SUPFAM" id="SSF54001">
    <property type="entry name" value="Cysteine proteinases"/>
    <property type="match status" value="1"/>
</dbReference>
<evidence type="ECO:0000256" key="3">
    <source>
        <dbReference type="ARBA" id="ARBA00022670"/>
    </source>
</evidence>